<dbReference type="InterPro" id="IPR036045">
    <property type="entry name" value="Sec1-like_sf"/>
</dbReference>
<reference evidence="2" key="1">
    <citation type="submission" date="2023-02" db="EMBL/GenBank/DDBJ databases">
        <title>Mating type loci evolution in Malassezia.</title>
        <authorList>
            <person name="Coelho M.A."/>
        </authorList>
    </citation>
    <scope>NUCLEOTIDE SEQUENCE</scope>
    <source>
        <strain evidence="2">CBS 14136</strain>
    </source>
</reference>
<dbReference type="PANTHER" id="PTHR11679">
    <property type="entry name" value="VESICLE PROTEIN SORTING-ASSOCIATED"/>
    <property type="match status" value="1"/>
</dbReference>
<dbReference type="PIRSF" id="PIRSF005715">
    <property type="entry name" value="VPS45_Sec1"/>
    <property type="match status" value="1"/>
</dbReference>
<dbReference type="InterPro" id="IPR027482">
    <property type="entry name" value="Sec1-like_dom2"/>
</dbReference>
<dbReference type="InterPro" id="IPR001619">
    <property type="entry name" value="Sec1-like"/>
</dbReference>
<proteinExistence type="inferred from homology"/>
<protein>
    <submittedName>
        <fullName evidence="2">Vacuolar protein sorting-associated protein 45</fullName>
    </submittedName>
</protein>
<dbReference type="InterPro" id="IPR043154">
    <property type="entry name" value="Sec-1-like_dom1"/>
</dbReference>
<sequence>MDVSKAVSAYIERMVKEVQGMKMLLLDQYTTATISASFTQSALLENEVYLTDKLENGTRERMTHLQCIVYVRPCASSIQNLCNELRKPRYGSYWLYFSNVVPKTSIEHLAEADQHQLVQTVQEFFTDYVPVTSSLFSLNSSVPPNALWGNSASKWNDEAFQSHVASLVSLLLSLKKKPIIRYEKMSALSKQLAEEVSHQINTTHSSLFDFRRNDSPPLLMILDRRNDPVTPLLTQWTYQAMVHELIGIHNGRTQLTGQDRKVEEIVLSVDSDPFFATNLYDNFGDLGASIKQYVMQFQSRSSSTSSIETIQDMKKFVEEYPEFQRLRGNVSKHVALLGELSRLVEERDLLQVSELEQSLASNESHSADLRNVQKMISMNHISGDAKLRLAILYALRYQKWSGNQIDAVVRQLMDVGIPENQVVLVFVMLNFAGADQRQDDLFANENLFSRGKSALKGLKGVENVYTQHSPHLLETLDHLMRGRLRMSSYPFANVEANSLGDGPATLAPNGPIVRPQDVILFVIGGCTYEEARNVALLNGTPSGNGAPSQAVWPGTRFLLGGTTIHNSRTFLDMVQFTASHLPTSITRPPPSVDDAGMHLRLGPVQFSVGASPAPPRELSEGLGDVANNARELASGLFGKVMRTVDSNAFQ</sequence>
<name>A0AAF0F3I7_9BASI</name>
<dbReference type="AlphaFoldDB" id="A0AAF0F3I7"/>
<dbReference type="InterPro" id="IPR043127">
    <property type="entry name" value="Sec-1-like_dom3a"/>
</dbReference>
<keyword evidence="3" id="KW-1185">Reference proteome</keyword>
<dbReference type="GO" id="GO:0016192">
    <property type="term" value="P:vesicle-mediated transport"/>
    <property type="evidence" value="ECO:0007669"/>
    <property type="project" value="InterPro"/>
</dbReference>
<dbReference type="Pfam" id="PF00995">
    <property type="entry name" value="Sec1"/>
    <property type="match status" value="1"/>
</dbReference>
<dbReference type="Gene3D" id="1.25.40.60">
    <property type="match status" value="1"/>
</dbReference>
<dbReference type="Proteomes" id="UP001214628">
    <property type="component" value="Chromosome 1"/>
</dbReference>
<dbReference type="Gene3D" id="3.40.50.2060">
    <property type="match status" value="1"/>
</dbReference>
<comment type="similarity">
    <text evidence="1">Belongs to the STXBP/unc-18/SEC1 family.</text>
</comment>
<accession>A0AAF0F3I7</accession>
<gene>
    <name evidence="2" type="primary">VPS45</name>
    <name evidence="2" type="ORF">MPSI1_000611</name>
</gene>
<dbReference type="EMBL" id="CP118375">
    <property type="protein sequence ID" value="WFD41973.1"/>
    <property type="molecule type" value="Genomic_DNA"/>
</dbReference>
<dbReference type="Gene3D" id="3.40.50.1910">
    <property type="match status" value="1"/>
</dbReference>
<dbReference type="Gene3D" id="3.90.830.10">
    <property type="entry name" value="Syntaxin Binding Protein 1, Chain A, domain 2"/>
    <property type="match status" value="1"/>
</dbReference>
<evidence type="ECO:0000313" key="2">
    <source>
        <dbReference type="EMBL" id="WFD41973.1"/>
    </source>
</evidence>
<organism evidence="2 3">
    <name type="scientific">Malassezia psittaci</name>
    <dbReference type="NCBI Taxonomy" id="1821823"/>
    <lineage>
        <taxon>Eukaryota</taxon>
        <taxon>Fungi</taxon>
        <taxon>Dikarya</taxon>
        <taxon>Basidiomycota</taxon>
        <taxon>Ustilaginomycotina</taxon>
        <taxon>Malasseziomycetes</taxon>
        <taxon>Malasseziales</taxon>
        <taxon>Malasseziaceae</taxon>
        <taxon>Malassezia</taxon>
    </lineage>
</organism>
<dbReference type="SUPFAM" id="SSF56815">
    <property type="entry name" value="Sec1/munc18-like (SM) proteins"/>
    <property type="match status" value="1"/>
</dbReference>
<evidence type="ECO:0000256" key="1">
    <source>
        <dbReference type="ARBA" id="ARBA00009884"/>
    </source>
</evidence>
<evidence type="ECO:0000313" key="3">
    <source>
        <dbReference type="Proteomes" id="UP001214628"/>
    </source>
</evidence>